<keyword evidence="1" id="KW-0805">Transcription regulation</keyword>
<dbReference type="Proteomes" id="UP000680038">
    <property type="component" value="Unassembled WGS sequence"/>
</dbReference>
<dbReference type="EMBL" id="CAJRAF010000001">
    <property type="protein sequence ID" value="CAG4992867.1"/>
    <property type="molecule type" value="Genomic_DNA"/>
</dbReference>
<feature type="domain" description="RNA polymerase sigma-70 region 2" evidence="4">
    <location>
        <begin position="13"/>
        <end position="79"/>
    </location>
</feature>
<reference evidence="5" key="1">
    <citation type="submission" date="2021-04" db="EMBL/GenBank/DDBJ databases">
        <authorList>
            <person name="Rodrigo-Torres L."/>
            <person name="Arahal R. D."/>
            <person name="Lucena T."/>
        </authorList>
    </citation>
    <scope>NUCLEOTIDE SEQUENCE</scope>
    <source>
        <strain evidence="5">CECT 9275</strain>
    </source>
</reference>
<evidence type="ECO:0000313" key="5">
    <source>
        <dbReference type="EMBL" id="CAG4992867.1"/>
    </source>
</evidence>
<dbReference type="GO" id="GO:0006352">
    <property type="term" value="P:DNA-templated transcription initiation"/>
    <property type="evidence" value="ECO:0007669"/>
    <property type="project" value="InterPro"/>
</dbReference>
<sequence length="132" mass="15379">MNSRLQEDFIRTIREYQGVISSICLAYYSVPEDVKDARQDVILQLWRSFPTFRGEAKISTWVYRVTLNTILAKRKREVRRTVSESLSETHLNSIPEPLSRDIEDTQELALLISHLDDNDKAVILRFSGRIPQ</sequence>
<organism evidence="5 6">
    <name type="scientific">Dyadobacter helix</name>
    <dbReference type="NCBI Taxonomy" id="2822344"/>
    <lineage>
        <taxon>Bacteria</taxon>
        <taxon>Pseudomonadati</taxon>
        <taxon>Bacteroidota</taxon>
        <taxon>Cytophagia</taxon>
        <taxon>Cytophagales</taxon>
        <taxon>Spirosomataceae</taxon>
        <taxon>Dyadobacter</taxon>
    </lineage>
</organism>
<accession>A0A916N320</accession>
<evidence type="ECO:0000259" key="4">
    <source>
        <dbReference type="Pfam" id="PF04542"/>
    </source>
</evidence>
<keyword evidence="6" id="KW-1185">Reference proteome</keyword>
<dbReference type="RefSeq" id="WP_215237753.1">
    <property type="nucleotide sequence ID" value="NZ_CAJRAF010000001.1"/>
</dbReference>
<keyword evidence="2" id="KW-0731">Sigma factor</keyword>
<proteinExistence type="predicted"/>
<evidence type="ECO:0000256" key="2">
    <source>
        <dbReference type="ARBA" id="ARBA00023082"/>
    </source>
</evidence>
<dbReference type="InterPro" id="IPR039425">
    <property type="entry name" value="RNA_pol_sigma-70-like"/>
</dbReference>
<evidence type="ECO:0000313" key="6">
    <source>
        <dbReference type="Proteomes" id="UP000680038"/>
    </source>
</evidence>
<protein>
    <recommendedName>
        <fullName evidence="4">RNA polymerase sigma-70 region 2 domain-containing protein</fullName>
    </recommendedName>
</protein>
<dbReference type="InterPro" id="IPR007627">
    <property type="entry name" value="RNA_pol_sigma70_r2"/>
</dbReference>
<dbReference type="PANTHER" id="PTHR43133">
    <property type="entry name" value="RNA POLYMERASE ECF-TYPE SIGMA FACTO"/>
    <property type="match status" value="1"/>
</dbReference>
<keyword evidence="3" id="KW-0804">Transcription</keyword>
<evidence type="ECO:0000256" key="3">
    <source>
        <dbReference type="ARBA" id="ARBA00023163"/>
    </source>
</evidence>
<dbReference type="GO" id="GO:0016987">
    <property type="term" value="F:sigma factor activity"/>
    <property type="evidence" value="ECO:0007669"/>
    <property type="project" value="UniProtKB-KW"/>
</dbReference>
<comment type="caution">
    <text evidence="5">The sequence shown here is derived from an EMBL/GenBank/DDBJ whole genome shotgun (WGS) entry which is preliminary data.</text>
</comment>
<dbReference type="Pfam" id="PF04542">
    <property type="entry name" value="Sigma70_r2"/>
    <property type="match status" value="1"/>
</dbReference>
<dbReference type="PANTHER" id="PTHR43133:SF45">
    <property type="entry name" value="RNA POLYMERASE ECF-TYPE SIGMA FACTOR"/>
    <property type="match status" value="1"/>
</dbReference>
<dbReference type="SUPFAM" id="SSF88946">
    <property type="entry name" value="Sigma2 domain of RNA polymerase sigma factors"/>
    <property type="match status" value="1"/>
</dbReference>
<dbReference type="Gene3D" id="1.10.1740.10">
    <property type="match status" value="1"/>
</dbReference>
<gene>
    <name evidence="5" type="ORF">DYBT9275_01057</name>
</gene>
<dbReference type="AlphaFoldDB" id="A0A916N320"/>
<dbReference type="InterPro" id="IPR013325">
    <property type="entry name" value="RNA_pol_sigma_r2"/>
</dbReference>
<evidence type="ECO:0000256" key="1">
    <source>
        <dbReference type="ARBA" id="ARBA00023015"/>
    </source>
</evidence>
<name>A0A916N320_9BACT</name>